<protein>
    <submittedName>
        <fullName evidence="2">Gamma-butyrolactone biosynthesis protein ScbA</fullName>
    </submittedName>
</protein>
<reference evidence="3" key="1">
    <citation type="journal article" date="2019" name="Int. J. Syst. Evol. Microbiol.">
        <title>The Global Catalogue of Microorganisms (GCM) 10K type strain sequencing project: providing services to taxonomists for standard genome sequencing and annotation.</title>
        <authorList>
            <consortium name="The Broad Institute Genomics Platform"/>
            <consortium name="The Broad Institute Genome Sequencing Center for Infectious Disease"/>
            <person name="Wu L."/>
            <person name="Ma J."/>
        </authorList>
    </citation>
    <scope>NUCLEOTIDE SEQUENCE [LARGE SCALE GENOMIC DNA]</scope>
    <source>
        <strain evidence="3">JCM 9092</strain>
    </source>
</reference>
<comment type="caution">
    <text evidence="2">The sequence shown here is derived from an EMBL/GenBank/DDBJ whole genome shotgun (WGS) entry which is preliminary data.</text>
</comment>
<proteinExistence type="predicted"/>
<gene>
    <name evidence="2" type="primary">scbA_1</name>
    <name evidence="2" type="ORF">GCM10010449_41300</name>
</gene>
<evidence type="ECO:0000313" key="2">
    <source>
        <dbReference type="EMBL" id="GAA3114945.1"/>
    </source>
</evidence>
<dbReference type="SUPFAM" id="SSF54637">
    <property type="entry name" value="Thioesterase/thiol ester dehydrase-isomerase"/>
    <property type="match status" value="1"/>
</dbReference>
<name>A0ABP6MI06_9ACTN</name>
<feature type="domain" description="A-factor biosynthesis hotdog" evidence="1">
    <location>
        <begin position="19"/>
        <end position="150"/>
    </location>
</feature>
<dbReference type="NCBIfam" id="NF041195">
    <property type="entry name" value="ScbA_BarX_GamBu"/>
    <property type="match status" value="1"/>
</dbReference>
<dbReference type="Pfam" id="PF03756">
    <property type="entry name" value="AfsA"/>
    <property type="match status" value="2"/>
</dbReference>
<organism evidence="2 3">
    <name type="scientific">Streptomyces rectiviolaceus</name>
    <dbReference type="NCBI Taxonomy" id="332591"/>
    <lineage>
        <taxon>Bacteria</taxon>
        <taxon>Bacillati</taxon>
        <taxon>Actinomycetota</taxon>
        <taxon>Actinomycetes</taxon>
        <taxon>Kitasatosporales</taxon>
        <taxon>Streptomycetaceae</taxon>
        <taxon>Streptomyces</taxon>
    </lineage>
</organism>
<dbReference type="EMBL" id="BAAAUG010000073">
    <property type="protein sequence ID" value="GAA3114945.1"/>
    <property type="molecule type" value="Genomic_DNA"/>
</dbReference>
<keyword evidence="3" id="KW-1185">Reference proteome</keyword>
<dbReference type="Proteomes" id="UP001501637">
    <property type="component" value="Unassembled WGS sequence"/>
</dbReference>
<dbReference type="InterPro" id="IPR047757">
    <property type="entry name" value="AfsA-like"/>
</dbReference>
<accession>A0ABP6MI06</accession>
<evidence type="ECO:0000313" key="3">
    <source>
        <dbReference type="Proteomes" id="UP001501637"/>
    </source>
</evidence>
<dbReference type="RefSeq" id="WP_344522477.1">
    <property type="nucleotide sequence ID" value="NZ_BAAAUG010000073.1"/>
</dbReference>
<dbReference type="InterPro" id="IPR029069">
    <property type="entry name" value="HotDog_dom_sf"/>
</dbReference>
<sequence>MALTVTTSAPDSTATKKLVRKSIQDEALVTGWRPVSEMCQVVTARWPHQHSFYTEGGRYSPLLVTETLRQALALLTHAAHDIPLDHRLGWEQIRSTIDAEALGTDAGPAEVELLIVHTQVKRRRLGSVQLASHVEASRAGKPLGTASLEYTTHPPAIYDRLRGNYADAASAFARAIPLTPPVPASHVGRGDSRNVVLSPTSEPNTWQLRVDTSHSVLFDHPHDHIPGMVLLEAAAQAAQAAAMPRAVVPVAFDTAFFRYVEFDRPCMITTEPLTQDGEGHMSIKVNAHQGELPVLSSTVTLQAQPTR</sequence>
<dbReference type="InterPro" id="IPR005509">
    <property type="entry name" value="AfsA_hotdog_dom"/>
</dbReference>
<evidence type="ECO:0000259" key="1">
    <source>
        <dbReference type="Pfam" id="PF03756"/>
    </source>
</evidence>
<feature type="domain" description="A-factor biosynthesis hotdog" evidence="1">
    <location>
        <begin position="187"/>
        <end position="301"/>
    </location>
</feature>